<organism evidence="2 3">
    <name type="scientific">Actinoallomurus bryophytorum</name>
    <dbReference type="NCBI Taxonomy" id="1490222"/>
    <lineage>
        <taxon>Bacteria</taxon>
        <taxon>Bacillati</taxon>
        <taxon>Actinomycetota</taxon>
        <taxon>Actinomycetes</taxon>
        <taxon>Streptosporangiales</taxon>
        <taxon>Thermomonosporaceae</taxon>
        <taxon>Actinoallomurus</taxon>
    </lineage>
</organism>
<reference evidence="2 3" key="1">
    <citation type="submission" date="2019-06" db="EMBL/GenBank/DDBJ databases">
        <title>Sequencing the genomes of 1000 actinobacteria strains.</title>
        <authorList>
            <person name="Klenk H.-P."/>
        </authorList>
    </citation>
    <scope>NUCLEOTIDE SEQUENCE [LARGE SCALE GENOMIC DNA]</scope>
    <source>
        <strain evidence="2 3">DSM 102200</strain>
    </source>
</reference>
<feature type="domain" description="HTH cro/C1-type" evidence="1">
    <location>
        <begin position="45"/>
        <end position="89"/>
    </location>
</feature>
<dbReference type="AlphaFoldDB" id="A0A543CL71"/>
<dbReference type="InterPro" id="IPR010982">
    <property type="entry name" value="Lambda_DNA-bd_dom_sf"/>
</dbReference>
<dbReference type="PROSITE" id="PS50943">
    <property type="entry name" value="HTH_CROC1"/>
    <property type="match status" value="1"/>
</dbReference>
<dbReference type="Gene3D" id="1.25.40.10">
    <property type="entry name" value="Tetratricopeptide repeat domain"/>
    <property type="match status" value="1"/>
</dbReference>
<dbReference type="GO" id="GO:0003677">
    <property type="term" value="F:DNA binding"/>
    <property type="evidence" value="ECO:0007669"/>
    <property type="project" value="InterPro"/>
</dbReference>
<dbReference type="RefSeq" id="WP_141956518.1">
    <property type="nucleotide sequence ID" value="NZ_VFOZ01000001.1"/>
</dbReference>
<dbReference type="InterPro" id="IPR011990">
    <property type="entry name" value="TPR-like_helical_dom_sf"/>
</dbReference>
<sequence>MPGSFPIDVPDSVWTHPDMPAALTAGSVGAIGPLLKLVKQYTGASQSQLANALDTTQGRISKYLNDLIRVERMDMFQRVADGLGMPDEARMVFGLAPRSTPLRPAPVVPSEVISTSSVSVSPLSADLMKPSAGVTDLRQVEILRQELHDALSEGTVAEASLDDWDRLVVRYGRATRDRPANVLLDDLSADLTELKRTIQRYRSASAMRRLTRVAAQMSGLMCLTLCKLDDRPGFRRWTRTARIAANEAGDPVVHSWILAQEAYGHYYSGDMLEAVDVAKHAQELVPTSPCVGAGLAAALEARAHAAMGDREATRTSLARAEEITAQLDGDDLVPSAFGYNEAQLRFHAGSALTHLQNVKAAVAEQERALELCMPGDYTDWAMTRLDRAACLLHSDETTDALEYATETVDSLTQAQRKGIITLRGHEILNSLPKQRQALPAAQGFRELLNLSADTKGIEGK</sequence>
<comment type="caution">
    <text evidence="2">The sequence shown here is derived from an EMBL/GenBank/DDBJ whole genome shotgun (WGS) entry which is preliminary data.</text>
</comment>
<evidence type="ECO:0000313" key="2">
    <source>
        <dbReference type="EMBL" id="TQL97843.1"/>
    </source>
</evidence>
<dbReference type="CDD" id="cd00093">
    <property type="entry name" value="HTH_XRE"/>
    <property type="match status" value="1"/>
</dbReference>
<protein>
    <recommendedName>
        <fullName evidence="1">HTH cro/C1-type domain-containing protein</fullName>
    </recommendedName>
</protein>
<name>A0A543CL71_9ACTN</name>
<dbReference type="SUPFAM" id="SSF47413">
    <property type="entry name" value="lambda repressor-like DNA-binding domains"/>
    <property type="match status" value="1"/>
</dbReference>
<keyword evidence="3" id="KW-1185">Reference proteome</keyword>
<dbReference type="Proteomes" id="UP000316096">
    <property type="component" value="Unassembled WGS sequence"/>
</dbReference>
<dbReference type="EMBL" id="VFOZ01000001">
    <property type="protein sequence ID" value="TQL97843.1"/>
    <property type="molecule type" value="Genomic_DNA"/>
</dbReference>
<gene>
    <name evidence="2" type="ORF">FB559_3451</name>
</gene>
<accession>A0A543CL71</accession>
<evidence type="ECO:0000313" key="3">
    <source>
        <dbReference type="Proteomes" id="UP000316096"/>
    </source>
</evidence>
<evidence type="ECO:0000259" key="1">
    <source>
        <dbReference type="PROSITE" id="PS50943"/>
    </source>
</evidence>
<dbReference type="SUPFAM" id="SSF48452">
    <property type="entry name" value="TPR-like"/>
    <property type="match status" value="1"/>
</dbReference>
<dbReference type="OrthoDB" id="3213425at2"/>
<proteinExistence type="predicted"/>
<dbReference type="InterPro" id="IPR001387">
    <property type="entry name" value="Cro/C1-type_HTH"/>
</dbReference>